<proteinExistence type="predicted"/>
<gene>
    <name evidence="2" type="ORF">ANN_07755</name>
</gene>
<keyword evidence="3" id="KW-1185">Reference proteome</keyword>
<feature type="compositionally biased region" description="Low complexity" evidence="1">
    <location>
        <begin position="115"/>
        <end position="127"/>
    </location>
</feature>
<dbReference type="Proteomes" id="UP001148838">
    <property type="component" value="Unassembled WGS sequence"/>
</dbReference>
<evidence type="ECO:0000256" key="1">
    <source>
        <dbReference type="SAM" id="MobiDB-lite"/>
    </source>
</evidence>
<comment type="caution">
    <text evidence="2">The sequence shown here is derived from an EMBL/GenBank/DDBJ whole genome shotgun (WGS) entry which is preliminary data.</text>
</comment>
<protein>
    <submittedName>
        <fullName evidence="2">Uncharacterized protein</fullName>
    </submittedName>
</protein>
<evidence type="ECO:0000313" key="2">
    <source>
        <dbReference type="EMBL" id="KAJ4439627.1"/>
    </source>
</evidence>
<reference evidence="2 3" key="1">
    <citation type="journal article" date="2022" name="Allergy">
        <title>Genome assembly and annotation of Periplaneta americana reveal a comprehensive cockroach allergen profile.</title>
        <authorList>
            <person name="Wang L."/>
            <person name="Xiong Q."/>
            <person name="Saelim N."/>
            <person name="Wang L."/>
            <person name="Nong W."/>
            <person name="Wan A.T."/>
            <person name="Shi M."/>
            <person name="Liu X."/>
            <person name="Cao Q."/>
            <person name="Hui J.H.L."/>
            <person name="Sookrung N."/>
            <person name="Leung T.F."/>
            <person name="Tungtrongchitr A."/>
            <person name="Tsui S.K.W."/>
        </authorList>
    </citation>
    <scope>NUCLEOTIDE SEQUENCE [LARGE SCALE GENOMIC DNA]</scope>
    <source>
        <strain evidence="2">PWHHKU_190912</strain>
    </source>
</reference>
<accession>A0ABQ8T130</accession>
<name>A0ABQ8T130_PERAM</name>
<evidence type="ECO:0000313" key="3">
    <source>
        <dbReference type="Proteomes" id="UP001148838"/>
    </source>
</evidence>
<feature type="region of interest" description="Disordered" evidence="1">
    <location>
        <begin position="111"/>
        <end position="133"/>
    </location>
</feature>
<dbReference type="EMBL" id="JAJSOF020000017">
    <property type="protein sequence ID" value="KAJ4439627.1"/>
    <property type="molecule type" value="Genomic_DNA"/>
</dbReference>
<sequence length="180" mass="20450">MAGLCEGGNEPPGFLKAKSDPYHIYQAADDRNVNRMSAGNLEENYIVQVRPVNVVEILPFTVDLLVGEQYSPHIPTTVTSQLKAEVRGLITVDISHHRRYESHIERSCDFRTTVSQKQQQNHKSSNHTSPLRLVSDRRKKLTYGDDQGSSRARRQMKRNMDSNLAYSMNVSCQPSMPTYL</sequence>
<organism evidence="2 3">
    <name type="scientific">Periplaneta americana</name>
    <name type="common">American cockroach</name>
    <name type="synonym">Blatta americana</name>
    <dbReference type="NCBI Taxonomy" id="6978"/>
    <lineage>
        <taxon>Eukaryota</taxon>
        <taxon>Metazoa</taxon>
        <taxon>Ecdysozoa</taxon>
        <taxon>Arthropoda</taxon>
        <taxon>Hexapoda</taxon>
        <taxon>Insecta</taxon>
        <taxon>Pterygota</taxon>
        <taxon>Neoptera</taxon>
        <taxon>Polyneoptera</taxon>
        <taxon>Dictyoptera</taxon>
        <taxon>Blattodea</taxon>
        <taxon>Blattoidea</taxon>
        <taxon>Blattidae</taxon>
        <taxon>Blattinae</taxon>
        <taxon>Periplaneta</taxon>
    </lineage>
</organism>